<keyword evidence="3" id="KW-1185">Reference proteome</keyword>
<dbReference type="Gene3D" id="3.10.450.50">
    <property type="match status" value="1"/>
</dbReference>
<evidence type="ECO:0000259" key="1">
    <source>
        <dbReference type="Pfam" id="PF13474"/>
    </source>
</evidence>
<dbReference type="InterPro" id="IPR032710">
    <property type="entry name" value="NTF2-like_dom_sf"/>
</dbReference>
<evidence type="ECO:0000313" key="3">
    <source>
        <dbReference type="Proteomes" id="UP000443090"/>
    </source>
</evidence>
<gene>
    <name evidence="2" type="ORF">LOCC1_G006718</name>
</gene>
<feature type="domain" description="SnoaL-like" evidence="1">
    <location>
        <begin position="81"/>
        <end position="164"/>
    </location>
</feature>
<dbReference type="SUPFAM" id="SSF54427">
    <property type="entry name" value="NTF2-like"/>
    <property type="match status" value="1"/>
</dbReference>
<sequence length="189" mass="22320">MSSDGWYLETDYTTPEDALKKMTYPPSKLHKKELYQEEQEILRHICGWAHVMNHEFNKSIEPGRPFYYFDEAMTYDIYGFTARSKFLEHYNETFHYFSNSTFEMKDLEPFATSKDSGYITMMQRLIGGTSDDGHQFEMTYRLTYILTKVEGKWKFVHEHVSFPVDMKTMKADPTCTIDPLKAFRGISSE</sequence>
<organism evidence="2 3">
    <name type="scientific">Lachnellula occidentalis</name>
    <dbReference type="NCBI Taxonomy" id="215460"/>
    <lineage>
        <taxon>Eukaryota</taxon>
        <taxon>Fungi</taxon>
        <taxon>Dikarya</taxon>
        <taxon>Ascomycota</taxon>
        <taxon>Pezizomycotina</taxon>
        <taxon>Leotiomycetes</taxon>
        <taxon>Helotiales</taxon>
        <taxon>Lachnaceae</taxon>
        <taxon>Lachnellula</taxon>
    </lineage>
</organism>
<dbReference type="InterPro" id="IPR037401">
    <property type="entry name" value="SnoaL-like"/>
</dbReference>
<dbReference type="OrthoDB" id="4128781at2759"/>
<reference evidence="2 3" key="1">
    <citation type="submission" date="2018-05" db="EMBL/GenBank/DDBJ databases">
        <title>Genome sequencing and assembly of the regulated plant pathogen Lachnellula willkommii and related sister species for the development of diagnostic species identification markers.</title>
        <authorList>
            <person name="Giroux E."/>
            <person name="Bilodeau G."/>
        </authorList>
    </citation>
    <scope>NUCLEOTIDE SEQUENCE [LARGE SCALE GENOMIC DNA]</scope>
    <source>
        <strain evidence="2 3">CBS 160.35</strain>
    </source>
</reference>
<accession>A0A8H8U7W4</accession>
<comment type="caution">
    <text evidence="2">The sequence shown here is derived from an EMBL/GenBank/DDBJ whole genome shotgun (WGS) entry which is preliminary data.</text>
</comment>
<dbReference type="Pfam" id="PF13474">
    <property type="entry name" value="SnoaL_3"/>
    <property type="match status" value="1"/>
</dbReference>
<name>A0A8H8U7W4_9HELO</name>
<dbReference type="AlphaFoldDB" id="A0A8H8U7W4"/>
<dbReference type="Proteomes" id="UP000443090">
    <property type="component" value="Unassembled WGS sequence"/>
</dbReference>
<proteinExistence type="predicted"/>
<protein>
    <recommendedName>
        <fullName evidence="1">SnoaL-like domain-containing protein</fullName>
    </recommendedName>
</protein>
<dbReference type="EMBL" id="QGMI01000707">
    <property type="protein sequence ID" value="TVY37469.1"/>
    <property type="molecule type" value="Genomic_DNA"/>
</dbReference>
<evidence type="ECO:0000313" key="2">
    <source>
        <dbReference type="EMBL" id="TVY37469.1"/>
    </source>
</evidence>